<evidence type="ECO:0000313" key="9">
    <source>
        <dbReference type="Proteomes" id="UP001161064"/>
    </source>
</evidence>
<comment type="catalytic activity">
    <reaction evidence="7">
        <text>hydrogencarbonate + H(+) = CO2 + H2O</text>
        <dbReference type="Rhea" id="RHEA:10748"/>
        <dbReference type="ChEBI" id="CHEBI:15377"/>
        <dbReference type="ChEBI" id="CHEBI:15378"/>
        <dbReference type="ChEBI" id="CHEBI:16526"/>
        <dbReference type="ChEBI" id="CHEBI:17544"/>
        <dbReference type="EC" id="4.2.1.1"/>
    </reaction>
</comment>
<accession>A0ABQ4PWE9</accession>
<dbReference type="InterPro" id="IPR001765">
    <property type="entry name" value="Carbonic_anhydrase"/>
</dbReference>
<dbReference type="EC" id="4.2.1.1" evidence="3"/>
<evidence type="ECO:0000313" key="8">
    <source>
        <dbReference type="EMBL" id="GIU67315.1"/>
    </source>
</evidence>
<comment type="caution">
    <text evidence="8">The sequence shown here is derived from an EMBL/GenBank/DDBJ whole genome shotgun (WGS) entry which is preliminary data.</text>
</comment>
<evidence type="ECO:0000256" key="1">
    <source>
        <dbReference type="ARBA" id="ARBA00001947"/>
    </source>
</evidence>
<name>A0ABQ4PWE9_9PROT</name>
<organism evidence="8 9">
    <name type="scientific">Candidatus Phycosocius spiralis</name>
    <dbReference type="NCBI Taxonomy" id="2815099"/>
    <lineage>
        <taxon>Bacteria</taxon>
        <taxon>Pseudomonadati</taxon>
        <taxon>Pseudomonadota</taxon>
        <taxon>Alphaproteobacteria</taxon>
        <taxon>Caulobacterales</taxon>
        <taxon>Caulobacterales incertae sedis</taxon>
        <taxon>Candidatus Phycosocius</taxon>
    </lineage>
</organism>
<dbReference type="PANTHER" id="PTHR11002">
    <property type="entry name" value="CARBONIC ANHYDRASE"/>
    <property type="match status" value="1"/>
</dbReference>
<dbReference type="SUPFAM" id="SSF53056">
    <property type="entry name" value="beta-carbonic anhydrase, cab"/>
    <property type="match status" value="1"/>
</dbReference>
<keyword evidence="5" id="KW-0862">Zinc</keyword>
<comment type="similarity">
    <text evidence="2">Belongs to the beta-class carbonic anhydrase family.</text>
</comment>
<protein>
    <recommendedName>
        <fullName evidence="3">carbonic anhydrase</fullName>
        <ecNumber evidence="3">4.2.1.1</ecNumber>
    </recommendedName>
</protein>
<gene>
    <name evidence="8" type="ORF">PsB1_1469</name>
</gene>
<dbReference type="Pfam" id="PF00484">
    <property type="entry name" value="Pro_CA"/>
    <property type="match status" value="1"/>
</dbReference>
<evidence type="ECO:0000256" key="4">
    <source>
        <dbReference type="ARBA" id="ARBA00022723"/>
    </source>
</evidence>
<evidence type="ECO:0000256" key="7">
    <source>
        <dbReference type="ARBA" id="ARBA00048348"/>
    </source>
</evidence>
<dbReference type="SMART" id="SM00947">
    <property type="entry name" value="Pro_CA"/>
    <property type="match status" value="1"/>
</dbReference>
<keyword evidence="6" id="KW-0456">Lyase</keyword>
<evidence type="ECO:0000256" key="3">
    <source>
        <dbReference type="ARBA" id="ARBA00012925"/>
    </source>
</evidence>
<reference evidence="8" key="2">
    <citation type="journal article" date="2023" name="ISME Commun">
        <title>Characterization of a bloom-associated alphaproteobacterial lineage, 'Candidatus Phycosocius': insights into freshwater algal-bacterial interactions.</title>
        <authorList>
            <person name="Tanabe Y."/>
            <person name="Yamaguchi H."/>
            <person name="Yoshida M."/>
            <person name="Kai A."/>
            <person name="Okazaki Y."/>
        </authorList>
    </citation>
    <scope>NUCLEOTIDE SEQUENCE</scope>
    <source>
        <strain evidence="8">BOTRYCO-1</strain>
    </source>
</reference>
<keyword evidence="4" id="KW-0479">Metal-binding</keyword>
<evidence type="ECO:0000256" key="2">
    <source>
        <dbReference type="ARBA" id="ARBA00006217"/>
    </source>
</evidence>
<sequence>MDRLLEGYSRFRRDAWPHQRELYEQLADGQTPRLLVIACSDSRADPSQIFDVAPGELFVVRNVAALVPPCEQGEGLHGTSAAIEFGVQALGVQTILVMGHARCGGVKAAIERGRWGSKASQDSQNMRFVNQWIDILVPCVVALGTDEIEPCERACVELSLANLMSFPFVAQKVKDGILTLEGARFDIATGGLDLYNAQRGWVRADASSAKPVA</sequence>
<dbReference type="EMBL" id="BPFZ01000008">
    <property type="protein sequence ID" value="GIU67315.1"/>
    <property type="molecule type" value="Genomic_DNA"/>
</dbReference>
<keyword evidence="9" id="KW-1185">Reference proteome</keyword>
<reference evidence="8" key="1">
    <citation type="submission" date="2021-05" db="EMBL/GenBank/DDBJ databases">
        <authorList>
            <person name="Tanabe Y."/>
        </authorList>
    </citation>
    <scope>NUCLEOTIDE SEQUENCE</scope>
    <source>
        <strain evidence="8">BOTRYCO-1</strain>
    </source>
</reference>
<dbReference type="Proteomes" id="UP001161064">
    <property type="component" value="Unassembled WGS sequence"/>
</dbReference>
<dbReference type="RefSeq" id="WP_284360164.1">
    <property type="nucleotide sequence ID" value="NZ_BPFZ01000008.1"/>
</dbReference>
<evidence type="ECO:0000256" key="5">
    <source>
        <dbReference type="ARBA" id="ARBA00022833"/>
    </source>
</evidence>
<dbReference type="InterPro" id="IPR036874">
    <property type="entry name" value="Carbonic_anhydrase_sf"/>
</dbReference>
<proteinExistence type="inferred from homology"/>
<comment type="cofactor">
    <cofactor evidence="1">
        <name>Zn(2+)</name>
        <dbReference type="ChEBI" id="CHEBI:29105"/>
    </cofactor>
</comment>
<evidence type="ECO:0000256" key="6">
    <source>
        <dbReference type="ARBA" id="ARBA00023239"/>
    </source>
</evidence>
<dbReference type="PANTHER" id="PTHR11002:SF76">
    <property type="entry name" value="CARBONIC ANHYDRASE"/>
    <property type="match status" value="1"/>
</dbReference>
<dbReference type="Gene3D" id="3.40.1050.10">
    <property type="entry name" value="Carbonic anhydrase"/>
    <property type="match status" value="1"/>
</dbReference>